<gene>
    <name evidence="5" type="ORF">DFJ64_1195</name>
</gene>
<keyword evidence="1" id="KW-0805">Transcription regulation</keyword>
<evidence type="ECO:0000256" key="2">
    <source>
        <dbReference type="ARBA" id="ARBA00023125"/>
    </source>
</evidence>
<organism evidence="5 6">
    <name type="scientific">Thermasporomyces composti</name>
    <dbReference type="NCBI Taxonomy" id="696763"/>
    <lineage>
        <taxon>Bacteria</taxon>
        <taxon>Bacillati</taxon>
        <taxon>Actinomycetota</taxon>
        <taxon>Actinomycetes</taxon>
        <taxon>Propionibacteriales</taxon>
        <taxon>Nocardioidaceae</taxon>
        <taxon>Thermasporomyces</taxon>
    </lineage>
</organism>
<dbReference type="Proteomes" id="UP000256485">
    <property type="component" value="Unassembled WGS sequence"/>
</dbReference>
<evidence type="ECO:0000256" key="1">
    <source>
        <dbReference type="ARBA" id="ARBA00023015"/>
    </source>
</evidence>
<dbReference type="GO" id="GO:0003700">
    <property type="term" value="F:DNA-binding transcription factor activity"/>
    <property type="evidence" value="ECO:0007669"/>
    <property type="project" value="InterPro"/>
</dbReference>
<dbReference type="InterPro" id="IPR028978">
    <property type="entry name" value="Chorismate_lyase_/UTRA_dom_sf"/>
</dbReference>
<evidence type="ECO:0000313" key="5">
    <source>
        <dbReference type="EMBL" id="REF35803.1"/>
    </source>
</evidence>
<dbReference type="GO" id="GO:0045892">
    <property type="term" value="P:negative regulation of DNA-templated transcription"/>
    <property type="evidence" value="ECO:0007669"/>
    <property type="project" value="TreeGrafter"/>
</dbReference>
<dbReference type="Gene3D" id="1.10.10.10">
    <property type="entry name" value="Winged helix-like DNA-binding domain superfamily/Winged helix DNA-binding domain"/>
    <property type="match status" value="1"/>
</dbReference>
<comment type="caution">
    <text evidence="5">The sequence shown here is derived from an EMBL/GenBank/DDBJ whole genome shotgun (WGS) entry which is preliminary data.</text>
</comment>
<dbReference type="PRINTS" id="PR00035">
    <property type="entry name" value="HTHGNTR"/>
</dbReference>
<dbReference type="InterPro" id="IPR011663">
    <property type="entry name" value="UTRA"/>
</dbReference>
<dbReference type="InterPro" id="IPR036388">
    <property type="entry name" value="WH-like_DNA-bd_sf"/>
</dbReference>
<dbReference type="SMART" id="SM00866">
    <property type="entry name" value="UTRA"/>
    <property type="match status" value="1"/>
</dbReference>
<evidence type="ECO:0000259" key="4">
    <source>
        <dbReference type="PROSITE" id="PS50949"/>
    </source>
</evidence>
<dbReference type="Pfam" id="PF00392">
    <property type="entry name" value="GntR"/>
    <property type="match status" value="1"/>
</dbReference>
<dbReference type="SUPFAM" id="SSF64288">
    <property type="entry name" value="Chorismate lyase-like"/>
    <property type="match status" value="1"/>
</dbReference>
<feature type="domain" description="HTH gntR-type" evidence="4">
    <location>
        <begin position="17"/>
        <end position="84"/>
    </location>
</feature>
<reference evidence="5 6" key="1">
    <citation type="submission" date="2018-08" db="EMBL/GenBank/DDBJ databases">
        <title>Sequencing the genomes of 1000 actinobacteria strains.</title>
        <authorList>
            <person name="Klenk H.-P."/>
        </authorList>
    </citation>
    <scope>NUCLEOTIDE SEQUENCE [LARGE SCALE GENOMIC DNA]</scope>
    <source>
        <strain evidence="5 6">DSM 22891</strain>
    </source>
</reference>
<protein>
    <submittedName>
        <fullName evidence="5">GntR family transcriptional regulator</fullName>
    </submittedName>
</protein>
<dbReference type="PANTHER" id="PTHR44846:SF1">
    <property type="entry name" value="MANNOSYL-D-GLYCERATE TRANSPORT_METABOLISM SYSTEM REPRESSOR MNGR-RELATED"/>
    <property type="match status" value="1"/>
</dbReference>
<dbReference type="PROSITE" id="PS50949">
    <property type="entry name" value="HTH_GNTR"/>
    <property type="match status" value="1"/>
</dbReference>
<dbReference type="RefSeq" id="WP_115851857.1">
    <property type="nucleotide sequence ID" value="NZ_QTUC01000001.1"/>
</dbReference>
<dbReference type="InterPro" id="IPR000524">
    <property type="entry name" value="Tscrpt_reg_HTH_GntR"/>
</dbReference>
<keyword evidence="3" id="KW-0804">Transcription</keyword>
<dbReference type="InterPro" id="IPR050679">
    <property type="entry name" value="Bact_HTH_transcr_reg"/>
</dbReference>
<name>A0A3D9V527_THECX</name>
<keyword evidence="2" id="KW-0238">DNA-binding</keyword>
<dbReference type="Pfam" id="PF07702">
    <property type="entry name" value="UTRA"/>
    <property type="match status" value="1"/>
</dbReference>
<dbReference type="InterPro" id="IPR036390">
    <property type="entry name" value="WH_DNA-bd_sf"/>
</dbReference>
<dbReference type="SUPFAM" id="SSF46785">
    <property type="entry name" value="Winged helix' DNA-binding domain"/>
    <property type="match status" value="1"/>
</dbReference>
<dbReference type="SMART" id="SM00345">
    <property type="entry name" value="HTH_GNTR"/>
    <property type="match status" value="1"/>
</dbReference>
<dbReference type="EMBL" id="QTUC01000001">
    <property type="protein sequence ID" value="REF35803.1"/>
    <property type="molecule type" value="Genomic_DNA"/>
</dbReference>
<dbReference type="Gene3D" id="3.40.1410.10">
    <property type="entry name" value="Chorismate lyase-like"/>
    <property type="match status" value="1"/>
</dbReference>
<sequence>MSTNPAPDSLESDAPVRRKHEMVREHLLEAMRERLGPHQRLPTERELSEELGVSRLTVRRALEQLAAEGRVYRIQGAGTFVADQSIRKGDSLSSFTEDMLARGLVPSARLLEATEVAAGAHHSWRLGISPGEPLLRIVRLRLANNKPMCLEHVHVVKKFAPTLLEHDLSGSLYELLTTHYRIRMDQADQSITATVLDPSDAELLDVPPLSPALLVERVTCDQQGRRVELARSLYRGDRYAFEIRLRRRS</sequence>
<evidence type="ECO:0000256" key="3">
    <source>
        <dbReference type="ARBA" id="ARBA00023163"/>
    </source>
</evidence>
<dbReference type="GO" id="GO:0003677">
    <property type="term" value="F:DNA binding"/>
    <property type="evidence" value="ECO:0007669"/>
    <property type="project" value="UniProtKB-KW"/>
</dbReference>
<accession>A0A3D9V527</accession>
<keyword evidence="6" id="KW-1185">Reference proteome</keyword>
<dbReference type="AlphaFoldDB" id="A0A3D9V527"/>
<dbReference type="CDD" id="cd07377">
    <property type="entry name" value="WHTH_GntR"/>
    <property type="match status" value="1"/>
</dbReference>
<proteinExistence type="predicted"/>
<dbReference type="OrthoDB" id="8584262at2"/>
<dbReference type="PANTHER" id="PTHR44846">
    <property type="entry name" value="MANNOSYL-D-GLYCERATE TRANSPORT/METABOLISM SYSTEM REPRESSOR MNGR-RELATED"/>
    <property type="match status" value="1"/>
</dbReference>
<evidence type="ECO:0000313" key="6">
    <source>
        <dbReference type="Proteomes" id="UP000256485"/>
    </source>
</evidence>